<dbReference type="AlphaFoldDB" id="M1Z1G8"/>
<dbReference type="GO" id="GO:0016787">
    <property type="term" value="F:hydrolase activity"/>
    <property type="evidence" value="ECO:0007669"/>
    <property type="project" value="UniProtKB-KW"/>
</dbReference>
<dbReference type="Gene3D" id="2.60.15.10">
    <property type="entry name" value="F0F1 ATP synthase delta/epsilon subunit, N-terminal"/>
    <property type="match status" value="1"/>
</dbReference>
<comment type="function">
    <text evidence="1 10">Produces ATP from ADP in the presence of a proton gradient across the membrane.</text>
</comment>
<evidence type="ECO:0000256" key="5">
    <source>
        <dbReference type="ARBA" id="ARBA00022448"/>
    </source>
</evidence>
<dbReference type="HAMAP" id="MF_00530">
    <property type="entry name" value="ATP_synth_epsil_bac"/>
    <property type="match status" value="1"/>
</dbReference>
<dbReference type="InterPro" id="IPR036771">
    <property type="entry name" value="ATPsynth_dsu/esu_N"/>
</dbReference>
<dbReference type="PANTHER" id="PTHR13822">
    <property type="entry name" value="ATP SYNTHASE DELTA/EPSILON CHAIN"/>
    <property type="match status" value="1"/>
</dbReference>
<evidence type="ECO:0000256" key="2">
    <source>
        <dbReference type="ARBA" id="ARBA00004202"/>
    </source>
</evidence>
<keyword evidence="5 10" id="KW-0813">Transport</keyword>
<dbReference type="GO" id="GO:0005886">
    <property type="term" value="C:plasma membrane"/>
    <property type="evidence" value="ECO:0007669"/>
    <property type="project" value="UniProtKB-SubCell"/>
</dbReference>
<gene>
    <name evidence="10 14" type="primary">atpC</name>
    <name evidence="14" type="ORF">NITGR_870005</name>
</gene>
<reference evidence="14 15" key="1">
    <citation type="journal article" date="2013" name="Front. Microbiol.">
        <title>The genome of Nitrospina gracilis illuminates the metabolism and evolution of the major marine nitrite oxidizer.</title>
        <authorList>
            <person name="Luecker S."/>
            <person name="Nowka B."/>
            <person name="Rattei T."/>
            <person name="Spieck E."/>
            <person name="and Daims H."/>
        </authorList>
    </citation>
    <scope>NUCLEOTIDE SEQUENCE [LARGE SCALE GENOMIC DNA]</scope>
    <source>
        <strain evidence="14 15">3/211</strain>
    </source>
</reference>
<dbReference type="PANTHER" id="PTHR13822:SF10">
    <property type="entry name" value="ATP SYNTHASE EPSILON CHAIN, CHLOROPLASTIC"/>
    <property type="match status" value="1"/>
</dbReference>
<keyword evidence="9 10" id="KW-0066">ATP synthesis</keyword>
<evidence type="ECO:0000256" key="6">
    <source>
        <dbReference type="ARBA" id="ARBA00023065"/>
    </source>
</evidence>
<keyword evidence="14" id="KW-0378">Hydrolase</keyword>
<evidence type="ECO:0000256" key="7">
    <source>
        <dbReference type="ARBA" id="ARBA00023136"/>
    </source>
</evidence>
<comment type="caution">
    <text evidence="14">The sequence shown here is derived from an EMBL/GenBank/DDBJ whole genome shotgun (WGS) entry which is preliminary data.</text>
</comment>
<dbReference type="InterPro" id="IPR020546">
    <property type="entry name" value="ATP_synth_F1_dsu/esu_N"/>
</dbReference>
<keyword evidence="6 10" id="KW-0406">Ion transport</keyword>
<evidence type="ECO:0000313" key="14">
    <source>
        <dbReference type="EMBL" id="CCQ91837.1"/>
    </source>
</evidence>
<comment type="similarity">
    <text evidence="3 10 11">Belongs to the ATPase epsilon chain family.</text>
</comment>
<protein>
    <recommendedName>
        <fullName evidence="10">ATP synthase epsilon chain</fullName>
    </recommendedName>
    <alternativeName>
        <fullName evidence="10">ATP synthase F1 sector epsilon subunit</fullName>
    </alternativeName>
    <alternativeName>
        <fullName evidence="10">F-ATPase epsilon subunit</fullName>
    </alternativeName>
</protein>
<evidence type="ECO:0000256" key="3">
    <source>
        <dbReference type="ARBA" id="ARBA00005712"/>
    </source>
</evidence>
<dbReference type="EMBL" id="CAQJ01000096">
    <property type="protein sequence ID" value="CCQ91837.1"/>
    <property type="molecule type" value="Genomic_DNA"/>
</dbReference>
<dbReference type="InParanoid" id="M1Z1G8"/>
<organism evidence="14 15">
    <name type="scientific">Nitrospina gracilis (strain 3/211)</name>
    <dbReference type="NCBI Taxonomy" id="1266370"/>
    <lineage>
        <taxon>Bacteria</taxon>
        <taxon>Pseudomonadati</taxon>
        <taxon>Nitrospinota/Tectimicrobiota group</taxon>
        <taxon>Nitrospinota</taxon>
        <taxon>Nitrospinia</taxon>
        <taxon>Nitrospinales</taxon>
        <taxon>Nitrospinaceae</taxon>
        <taxon>Nitrospina</taxon>
    </lineage>
</organism>
<evidence type="ECO:0000256" key="9">
    <source>
        <dbReference type="ARBA" id="ARBA00023310"/>
    </source>
</evidence>
<dbReference type="SUPFAM" id="SSF51344">
    <property type="entry name" value="Epsilon subunit of F1F0-ATP synthase N-terminal domain"/>
    <property type="match status" value="1"/>
</dbReference>
<dbReference type="Pfam" id="PF00401">
    <property type="entry name" value="ATP-synt_DE"/>
    <property type="match status" value="1"/>
</dbReference>
<dbReference type="GO" id="GO:0046933">
    <property type="term" value="F:proton-transporting ATP synthase activity, rotational mechanism"/>
    <property type="evidence" value="ECO:0007669"/>
    <property type="project" value="UniProtKB-UniRule"/>
</dbReference>
<dbReference type="SUPFAM" id="SSF46604">
    <property type="entry name" value="Epsilon subunit of F1F0-ATP synthase C-terminal domain"/>
    <property type="match status" value="1"/>
</dbReference>
<dbReference type="NCBIfam" id="TIGR01216">
    <property type="entry name" value="ATP_synt_epsi"/>
    <property type="match status" value="1"/>
</dbReference>
<dbReference type="Pfam" id="PF02823">
    <property type="entry name" value="ATP-synt_DE_N"/>
    <property type="match status" value="1"/>
</dbReference>
<dbReference type="Proteomes" id="UP000011704">
    <property type="component" value="Unassembled WGS sequence"/>
</dbReference>
<dbReference type="InterPro" id="IPR020547">
    <property type="entry name" value="ATP_synth_F1_esu_C"/>
</dbReference>
<dbReference type="HOGENOM" id="CLU_084338_1_3_0"/>
<keyword evidence="7 10" id="KW-0472">Membrane</keyword>
<evidence type="ECO:0000256" key="8">
    <source>
        <dbReference type="ARBA" id="ARBA00023196"/>
    </source>
</evidence>
<evidence type="ECO:0000256" key="4">
    <source>
        <dbReference type="ARBA" id="ARBA00011648"/>
    </source>
</evidence>
<dbReference type="GO" id="GO:0005524">
    <property type="term" value="F:ATP binding"/>
    <property type="evidence" value="ECO:0007669"/>
    <property type="project" value="UniProtKB-UniRule"/>
</dbReference>
<accession>M1Z1G8</accession>
<comment type="subunit">
    <text evidence="4 10 11">F-type ATPases have 2 components, CF(1) - the catalytic core - and CF(0) - the membrane proton channel. CF(1) has five subunits: alpha(3), beta(3), gamma(1), delta(1), epsilon(1). CF(0) has three main subunits: a, b and c.</text>
</comment>
<keyword evidence="15" id="KW-1185">Reference proteome</keyword>
<keyword evidence="10" id="KW-0375">Hydrogen ion transport</keyword>
<keyword evidence="8 10" id="KW-0139">CF(1)</keyword>
<keyword evidence="10" id="KW-1003">Cell membrane</keyword>
<dbReference type="InterPro" id="IPR036794">
    <property type="entry name" value="ATP_F1_dsu/esu_C_sf"/>
</dbReference>
<evidence type="ECO:0000313" key="15">
    <source>
        <dbReference type="Proteomes" id="UP000011704"/>
    </source>
</evidence>
<name>M1Z1G8_NITG3</name>
<comment type="subcellular location">
    <subcellularLocation>
        <location evidence="2 10">Cell membrane</location>
        <topology evidence="2 10">Peripheral membrane protein</topology>
    </subcellularLocation>
</comment>
<dbReference type="CDD" id="cd12152">
    <property type="entry name" value="F1-ATPase_delta"/>
    <property type="match status" value="1"/>
</dbReference>
<feature type="domain" description="ATP synthase epsilon subunit C-terminal" evidence="12">
    <location>
        <begin position="94"/>
        <end position="136"/>
    </location>
</feature>
<dbReference type="GO" id="GO:0045259">
    <property type="term" value="C:proton-transporting ATP synthase complex"/>
    <property type="evidence" value="ECO:0007669"/>
    <property type="project" value="UniProtKB-KW"/>
</dbReference>
<feature type="domain" description="ATP synthase F1 complex delta/epsilon subunit N-terminal" evidence="13">
    <location>
        <begin position="10"/>
        <end position="89"/>
    </location>
</feature>
<dbReference type="InterPro" id="IPR001469">
    <property type="entry name" value="ATP_synth_F1_dsu/esu"/>
</dbReference>
<evidence type="ECO:0000259" key="13">
    <source>
        <dbReference type="Pfam" id="PF02823"/>
    </source>
</evidence>
<proteinExistence type="inferred from homology"/>
<evidence type="ECO:0000256" key="10">
    <source>
        <dbReference type="HAMAP-Rule" id="MF_00530"/>
    </source>
</evidence>
<dbReference type="STRING" id="1266370.NITGR_870005"/>
<evidence type="ECO:0000259" key="12">
    <source>
        <dbReference type="Pfam" id="PF00401"/>
    </source>
</evidence>
<dbReference type="FunCoup" id="M1Z1G8">
    <property type="interactions" value="363"/>
</dbReference>
<dbReference type="NCBIfam" id="NF009980">
    <property type="entry name" value="PRK13446.1"/>
    <property type="match status" value="1"/>
</dbReference>
<evidence type="ECO:0000256" key="1">
    <source>
        <dbReference type="ARBA" id="ARBA00003543"/>
    </source>
</evidence>
<evidence type="ECO:0000256" key="11">
    <source>
        <dbReference type="RuleBase" id="RU003656"/>
    </source>
</evidence>
<sequence>MSMAEENQKLHFVLVTPEKEMVNDPSVDQVNIPGSEGDLGILPLHAPLFTTMRPGSFSYEKGDEIISLVVGHGYAEITNDRVTVLAETAEYLSDVDVARAQEAKAKAEAILAKPDVEEAELREAQKKLFRALARIESKGTE</sequence>